<organism evidence="1">
    <name type="scientific">Pectinophora gossypiella</name>
    <name type="common">Cotton pink bollworm</name>
    <name type="synonym">Depressaria gossypiella</name>
    <dbReference type="NCBI Taxonomy" id="13191"/>
    <lineage>
        <taxon>Eukaryota</taxon>
        <taxon>Metazoa</taxon>
        <taxon>Ecdysozoa</taxon>
        <taxon>Arthropoda</taxon>
        <taxon>Hexapoda</taxon>
        <taxon>Insecta</taxon>
        <taxon>Pterygota</taxon>
        <taxon>Neoptera</taxon>
        <taxon>Endopterygota</taxon>
        <taxon>Lepidoptera</taxon>
        <taxon>Glossata</taxon>
        <taxon>Ditrysia</taxon>
        <taxon>Gelechioidea</taxon>
        <taxon>Gelechiidae</taxon>
        <taxon>Apatetrinae</taxon>
        <taxon>Pectinophora</taxon>
    </lineage>
</organism>
<dbReference type="AlphaFoldDB" id="A0A1E1WPW5"/>
<gene>
    <name evidence="1" type="ORF">g.17674</name>
</gene>
<reference evidence="1" key="1">
    <citation type="submission" date="2015-09" db="EMBL/GenBank/DDBJ databases">
        <title>De novo assembly of Pectinophora gossypiella (Pink Bollworm) gut transcriptome.</title>
        <authorList>
            <person name="Tassone E.E."/>
        </authorList>
    </citation>
    <scope>NUCLEOTIDE SEQUENCE</scope>
</reference>
<accession>A0A1E1WPW5</accession>
<feature type="non-terminal residue" evidence="1">
    <location>
        <position position="158"/>
    </location>
</feature>
<protein>
    <submittedName>
        <fullName evidence="1">Uncharacterized protein</fullName>
    </submittedName>
</protein>
<name>A0A1E1WPW5_PECGO</name>
<sequence length="158" mass="18802">SCPVKCTNVLEAVMHLKEMDLMEILNIDKAIELDSVHSKHSRYQLLKEILVKNPLRTQEKTRSKENTIHSLPKVFTDEQLFHLLHRELSHLFTNSCIDDKAYKTVHNITDEENANFTVENCNLRRVFKDDFITHLQYILQRHTNYKLNKKFLYHVLIK</sequence>
<evidence type="ECO:0000313" key="1">
    <source>
        <dbReference type="EMBL" id="JAT89022.1"/>
    </source>
</evidence>
<proteinExistence type="predicted"/>
<dbReference type="EMBL" id="GDQN01002032">
    <property type="protein sequence ID" value="JAT89022.1"/>
    <property type="molecule type" value="Transcribed_RNA"/>
</dbReference>
<feature type="non-terminal residue" evidence="1">
    <location>
        <position position="1"/>
    </location>
</feature>